<gene>
    <name evidence="11" type="ORF">Cvel_24396</name>
</gene>
<dbReference type="GO" id="GO:0006888">
    <property type="term" value="P:endoplasmic reticulum to Golgi vesicle-mediated transport"/>
    <property type="evidence" value="ECO:0007669"/>
    <property type="project" value="TreeGrafter"/>
</dbReference>
<comment type="subcellular location">
    <subcellularLocation>
        <location evidence="7">Endomembrane system</location>
        <topology evidence="7">Lipid-anchor</topology>
        <orientation evidence="7">Cytoplasmic side</orientation>
    </subcellularLocation>
</comment>
<evidence type="ECO:0000256" key="7">
    <source>
        <dbReference type="ARBA" id="ARBA00046278"/>
    </source>
</evidence>
<name>A0A0G4H257_9ALVE</name>
<dbReference type="Gene3D" id="1.20.5.110">
    <property type="match status" value="1"/>
</dbReference>
<feature type="domain" description="V-SNARE coiled-coil homology" evidence="10">
    <location>
        <begin position="119"/>
        <end position="179"/>
    </location>
</feature>
<evidence type="ECO:0000256" key="3">
    <source>
        <dbReference type="ARBA" id="ARBA00023136"/>
    </source>
</evidence>
<keyword evidence="4" id="KW-0564">Palmitate</keyword>
<evidence type="ECO:0000256" key="5">
    <source>
        <dbReference type="ARBA" id="ARBA00023288"/>
    </source>
</evidence>
<evidence type="ECO:0000256" key="8">
    <source>
        <dbReference type="PROSITE-ProRule" id="PRU00290"/>
    </source>
</evidence>
<dbReference type="PROSITE" id="PS50892">
    <property type="entry name" value="V_SNARE"/>
    <property type="match status" value="1"/>
</dbReference>
<dbReference type="SUPFAM" id="SSF64356">
    <property type="entry name" value="SNARE-like"/>
    <property type="match status" value="1"/>
</dbReference>
<keyword evidence="5" id="KW-0449">Lipoprotein</keyword>
<dbReference type="VEuPathDB" id="CryptoDB:Cvel_24396"/>
<accession>A0A0G4H257</accession>
<dbReference type="InterPro" id="IPR011012">
    <property type="entry name" value="Longin-like_dom_sf"/>
</dbReference>
<dbReference type="PANTHER" id="PTHR45806:SF1">
    <property type="entry name" value="SYNAPTOBREVIN HOMOLOG YKT6"/>
    <property type="match status" value="1"/>
</dbReference>
<evidence type="ECO:0000256" key="1">
    <source>
        <dbReference type="ARBA" id="ARBA00008025"/>
    </source>
</evidence>
<organism evidence="11">
    <name type="scientific">Chromera velia CCMP2878</name>
    <dbReference type="NCBI Taxonomy" id="1169474"/>
    <lineage>
        <taxon>Eukaryota</taxon>
        <taxon>Sar</taxon>
        <taxon>Alveolata</taxon>
        <taxon>Colpodellida</taxon>
        <taxon>Chromeraceae</taxon>
        <taxon>Chromera</taxon>
    </lineage>
</organism>
<dbReference type="PROSITE" id="PS50859">
    <property type="entry name" value="LONGIN"/>
    <property type="match status" value="1"/>
</dbReference>
<evidence type="ECO:0000256" key="4">
    <source>
        <dbReference type="ARBA" id="ARBA00023139"/>
    </source>
</evidence>
<evidence type="ECO:0000313" key="11">
    <source>
        <dbReference type="EMBL" id="CEM37729.1"/>
    </source>
</evidence>
<dbReference type="Pfam" id="PF13774">
    <property type="entry name" value="Longin"/>
    <property type="match status" value="1"/>
</dbReference>
<evidence type="ECO:0000256" key="2">
    <source>
        <dbReference type="ARBA" id="ARBA00022481"/>
    </source>
</evidence>
<keyword evidence="8" id="KW-0175">Coiled coil</keyword>
<dbReference type="InterPro" id="IPR042855">
    <property type="entry name" value="V_SNARE_CC"/>
</dbReference>
<dbReference type="PANTHER" id="PTHR45806">
    <property type="entry name" value="SYNAPTOBREVIN HOMOLOG YKT6"/>
    <property type="match status" value="1"/>
</dbReference>
<dbReference type="Gene3D" id="3.30.450.50">
    <property type="entry name" value="Longin domain"/>
    <property type="match status" value="1"/>
</dbReference>
<protein>
    <recommendedName>
        <fullName evidence="12">V-SNARE coiled-coil homology domain-containing protein</fullName>
    </recommendedName>
</protein>
<dbReference type="SUPFAM" id="SSF58038">
    <property type="entry name" value="SNARE fusion complex"/>
    <property type="match status" value="1"/>
</dbReference>
<dbReference type="AlphaFoldDB" id="A0A0G4H257"/>
<evidence type="ECO:0000259" key="9">
    <source>
        <dbReference type="PROSITE" id="PS50859"/>
    </source>
</evidence>
<keyword evidence="2" id="KW-0488">Methylation</keyword>
<evidence type="ECO:0000256" key="6">
    <source>
        <dbReference type="ARBA" id="ARBA00023289"/>
    </source>
</evidence>
<evidence type="ECO:0000259" key="10">
    <source>
        <dbReference type="PROSITE" id="PS50892"/>
    </source>
</evidence>
<dbReference type="PhylomeDB" id="A0A0G4H257"/>
<dbReference type="SMART" id="SM01270">
    <property type="entry name" value="Longin"/>
    <property type="match status" value="1"/>
</dbReference>
<dbReference type="CDD" id="cd14824">
    <property type="entry name" value="Longin"/>
    <property type="match status" value="1"/>
</dbReference>
<evidence type="ECO:0008006" key="12">
    <source>
        <dbReference type="Google" id="ProtNLM"/>
    </source>
</evidence>
<dbReference type="Pfam" id="PF00957">
    <property type="entry name" value="Synaptobrevin"/>
    <property type="match status" value="1"/>
</dbReference>
<proteinExistence type="inferred from homology"/>
<keyword evidence="6" id="KW-0636">Prenylation</keyword>
<reference evidence="11" key="1">
    <citation type="submission" date="2014-11" db="EMBL/GenBank/DDBJ databases">
        <authorList>
            <person name="Otto D Thomas"/>
            <person name="Naeem Raeece"/>
        </authorList>
    </citation>
    <scope>NUCLEOTIDE SEQUENCE</scope>
</reference>
<dbReference type="GO" id="GO:0005794">
    <property type="term" value="C:Golgi apparatus"/>
    <property type="evidence" value="ECO:0007669"/>
    <property type="project" value="TreeGrafter"/>
</dbReference>
<comment type="similarity">
    <text evidence="1">Belongs to the synaptobrevin family.</text>
</comment>
<dbReference type="InterPro" id="IPR010908">
    <property type="entry name" value="Longin_dom"/>
</dbReference>
<keyword evidence="3" id="KW-0472">Membrane</keyword>
<feature type="domain" description="Longin" evidence="9">
    <location>
        <begin position="1"/>
        <end position="105"/>
    </location>
</feature>
<dbReference type="GO" id="GO:0005484">
    <property type="term" value="F:SNAP receptor activity"/>
    <property type="evidence" value="ECO:0007669"/>
    <property type="project" value="TreeGrafter"/>
</dbReference>
<sequence length="179" mass="20496">MELGSFSFFERGTIKEHIRFHSRLIASRTPVGKRQSIAFENNLGMCHAYTHPCGLTACVLSDAEYPMRVAFTLISELLRVFQEKFAGQWEDASADMESLQFPEGDDFLKKFQNPAEADKLTKVQKDLDEVKDVVMQSIEDLLKRGETLDALMQKSQDLSTTSYQFYKTAKKNNQCCKLY</sequence>
<dbReference type="EMBL" id="CDMZ01001800">
    <property type="protein sequence ID" value="CEM37729.1"/>
    <property type="molecule type" value="Genomic_DNA"/>
</dbReference>